<dbReference type="NCBIfam" id="TIGR00002">
    <property type="entry name" value="S16"/>
    <property type="match status" value="1"/>
</dbReference>
<evidence type="ECO:0000256" key="2">
    <source>
        <dbReference type="ARBA" id="ARBA00022980"/>
    </source>
</evidence>
<dbReference type="Pfam" id="PF00886">
    <property type="entry name" value="Ribosomal_S16"/>
    <property type="match status" value="1"/>
</dbReference>
<proteinExistence type="inferred from homology"/>
<feature type="region of interest" description="Disordered" evidence="6">
    <location>
        <begin position="94"/>
        <end position="121"/>
    </location>
</feature>
<dbReference type="PANTHER" id="PTHR12919">
    <property type="entry name" value="30S RIBOSOMAL PROTEIN S16"/>
    <property type="match status" value="1"/>
</dbReference>
<accession>A0ABM0GYW7</accession>
<evidence type="ECO:0000313" key="8">
    <source>
        <dbReference type="RefSeq" id="XP_002740463.1"/>
    </source>
</evidence>
<evidence type="ECO:0000256" key="4">
    <source>
        <dbReference type="ARBA" id="ARBA00035263"/>
    </source>
</evidence>
<dbReference type="Gene3D" id="3.30.1320.10">
    <property type="match status" value="1"/>
</dbReference>
<dbReference type="InterPro" id="IPR000307">
    <property type="entry name" value="Ribosomal_bS16"/>
</dbReference>
<sequence length="121" mass="13838">MVLRIRLALHGCTNRPFYHLVVINHLLPRNHVPLEHIGSYDPMPNKHNEKLVAVNFERLKYWIAEGAELTKPSALLLGLSGFFPIHPMSFVQARRARNKAKEEKAATAQQESETNDNEDDN</sequence>
<organism evidence="7 8">
    <name type="scientific">Saccoglossus kowalevskii</name>
    <name type="common">Acorn worm</name>
    <dbReference type="NCBI Taxonomy" id="10224"/>
    <lineage>
        <taxon>Eukaryota</taxon>
        <taxon>Metazoa</taxon>
        <taxon>Hemichordata</taxon>
        <taxon>Enteropneusta</taxon>
        <taxon>Harrimaniidae</taxon>
        <taxon>Saccoglossus</taxon>
    </lineage>
</organism>
<evidence type="ECO:0000313" key="7">
    <source>
        <dbReference type="Proteomes" id="UP000694865"/>
    </source>
</evidence>
<reference evidence="8" key="1">
    <citation type="submission" date="2025-08" db="UniProtKB">
        <authorList>
            <consortium name="RefSeq"/>
        </authorList>
    </citation>
    <scope>IDENTIFICATION</scope>
    <source>
        <tissue evidence="8">Testes</tissue>
    </source>
</reference>
<evidence type="ECO:0000256" key="1">
    <source>
        <dbReference type="ARBA" id="ARBA00006668"/>
    </source>
</evidence>
<keyword evidence="7" id="KW-1185">Reference proteome</keyword>
<protein>
    <recommendedName>
        <fullName evidence="4">Small ribosomal subunit protein bS16m</fullName>
    </recommendedName>
    <alternativeName>
        <fullName evidence="5">28S ribosomal protein S16, mitochondrial</fullName>
    </alternativeName>
</protein>
<comment type="similarity">
    <text evidence="1">Belongs to the bacterial ribosomal protein bS16 family.</text>
</comment>
<dbReference type="RefSeq" id="XP_002740463.1">
    <property type="nucleotide sequence ID" value="XM_002740417.2"/>
</dbReference>
<name>A0ABM0GYW7_SACKO</name>
<keyword evidence="3" id="KW-0687">Ribonucleoprotein</keyword>
<keyword evidence="2" id="KW-0689">Ribosomal protein</keyword>
<dbReference type="SUPFAM" id="SSF54565">
    <property type="entry name" value="Ribosomal protein S16"/>
    <property type="match status" value="1"/>
</dbReference>
<evidence type="ECO:0000256" key="5">
    <source>
        <dbReference type="ARBA" id="ARBA00035438"/>
    </source>
</evidence>
<dbReference type="InterPro" id="IPR023803">
    <property type="entry name" value="Ribosomal_bS16_dom_sf"/>
</dbReference>
<dbReference type="PANTHER" id="PTHR12919:SF20">
    <property type="entry name" value="SMALL RIBOSOMAL SUBUNIT PROTEIN BS16M"/>
    <property type="match status" value="1"/>
</dbReference>
<evidence type="ECO:0000256" key="3">
    <source>
        <dbReference type="ARBA" id="ARBA00023274"/>
    </source>
</evidence>
<evidence type="ECO:0000256" key="6">
    <source>
        <dbReference type="SAM" id="MobiDB-lite"/>
    </source>
</evidence>
<gene>
    <name evidence="8" type="primary">LOC100370326</name>
</gene>
<dbReference type="HAMAP" id="MF_00385">
    <property type="entry name" value="Ribosomal_bS16"/>
    <property type="match status" value="1"/>
</dbReference>
<dbReference type="Proteomes" id="UP000694865">
    <property type="component" value="Unplaced"/>
</dbReference>
<dbReference type="GeneID" id="100370326"/>